<organism evidence="3">
    <name type="scientific">Tanacetum cinerariifolium</name>
    <name type="common">Dalmatian daisy</name>
    <name type="synonym">Chrysanthemum cinerariifolium</name>
    <dbReference type="NCBI Taxonomy" id="118510"/>
    <lineage>
        <taxon>Eukaryota</taxon>
        <taxon>Viridiplantae</taxon>
        <taxon>Streptophyta</taxon>
        <taxon>Embryophyta</taxon>
        <taxon>Tracheophyta</taxon>
        <taxon>Spermatophyta</taxon>
        <taxon>Magnoliopsida</taxon>
        <taxon>eudicotyledons</taxon>
        <taxon>Gunneridae</taxon>
        <taxon>Pentapetalae</taxon>
        <taxon>asterids</taxon>
        <taxon>campanulids</taxon>
        <taxon>Asterales</taxon>
        <taxon>Asteraceae</taxon>
        <taxon>Asteroideae</taxon>
        <taxon>Anthemideae</taxon>
        <taxon>Anthemidinae</taxon>
        <taxon>Tanacetum</taxon>
    </lineage>
</organism>
<evidence type="ECO:0000259" key="2">
    <source>
        <dbReference type="Pfam" id="PF13976"/>
    </source>
</evidence>
<dbReference type="InterPro" id="IPR013103">
    <property type="entry name" value="RVT_2"/>
</dbReference>
<accession>A0A699RWD1</accession>
<dbReference type="EMBL" id="BKCJ011124351">
    <property type="protein sequence ID" value="GFC90073.1"/>
    <property type="molecule type" value="Genomic_DNA"/>
</dbReference>
<evidence type="ECO:0000259" key="1">
    <source>
        <dbReference type="Pfam" id="PF07727"/>
    </source>
</evidence>
<sequence>MIKNGYGFNFKKDSRRVITDSRDSKIVILDMENDSYYLKLDVANASVFSVTKDEDDSMKLHKRIGHFNYKTLKHMNTTKLVRDMPPISEVDISEFDIKDTNDTNVLRTRSLIEPEIYMDASKHSEWIDAMKAKLEEEIYVKQPQGFEVVGQDEIFYRPYKALYGHKQTPRAWFAKIDSPYLNHNLRRSSTENPMQHGRSKHINVKCHAIREAEKNS</sequence>
<dbReference type="InterPro" id="IPR025724">
    <property type="entry name" value="GAG-pre-integrase_dom"/>
</dbReference>
<dbReference type="AlphaFoldDB" id="A0A699RWD1"/>
<proteinExistence type="predicted"/>
<protein>
    <submittedName>
        <fullName evidence="3">Retrovirus-related Pol polyprotein from transposon TNT 1-94</fullName>
    </submittedName>
</protein>
<reference evidence="3" key="1">
    <citation type="journal article" date="2019" name="Sci. Rep.">
        <title>Draft genome of Tanacetum cinerariifolium, the natural source of mosquito coil.</title>
        <authorList>
            <person name="Yamashiro T."/>
            <person name="Shiraishi A."/>
            <person name="Satake H."/>
            <person name="Nakayama K."/>
        </authorList>
    </citation>
    <scope>NUCLEOTIDE SEQUENCE</scope>
</reference>
<name>A0A699RWD1_TANCI</name>
<comment type="caution">
    <text evidence="3">The sequence shown here is derived from an EMBL/GenBank/DDBJ whole genome shotgun (WGS) entry which is preliminary data.</text>
</comment>
<evidence type="ECO:0000313" key="3">
    <source>
        <dbReference type="EMBL" id="GFC90073.1"/>
    </source>
</evidence>
<feature type="domain" description="GAG-pre-integrase" evidence="2">
    <location>
        <begin position="36"/>
        <end position="86"/>
    </location>
</feature>
<feature type="domain" description="Reverse transcriptase Ty1/copia-type" evidence="1">
    <location>
        <begin position="130"/>
        <end position="194"/>
    </location>
</feature>
<dbReference type="Pfam" id="PF07727">
    <property type="entry name" value="RVT_2"/>
    <property type="match status" value="1"/>
</dbReference>
<gene>
    <name evidence="3" type="ORF">Tci_862043</name>
</gene>
<dbReference type="Pfam" id="PF13976">
    <property type="entry name" value="gag_pre-integrs"/>
    <property type="match status" value="1"/>
</dbReference>